<dbReference type="OrthoDB" id="8658956at2"/>
<accession>A0A1X3RPW2</accession>
<dbReference type="EMBL" id="LUTP01000046">
    <property type="protein sequence ID" value="OSN03824.1"/>
    <property type="molecule type" value="Genomic_DNA"/>
</dbReference>
<dbReference type="Proteomes" id="UP000194020">
    <property type="component" value="Unassembled WGS sequence"/>
</dbReference>
<protein>
    <submittedName>
        <fullName evidence="1">Uncharacterized protein</fullName>
    </submittedName>
</protein>
<evidence type="ECO:0000313" key="1">
    <source>
        <dbReference type="EMBL" id="OSN03824.1"/>
    </source>
</evidence>
<dbReference type="AlphaFoldDB" id="A0A1X3RPW2"/>
<comment type="caution">
    <text evidence="1">The sequence shown here is derived from an EMBL/GenBank/DDBJ whole genome shotgun (WGS) entry which is preliminary data.</text>
</comment>
<sequence>MSMNAPPHLTDDAIIELAREGGLAWIPKLSGPRWVVLAKLPPEERQKICAVLRSVLPSSQSDDPAERPGRGDQFYYRIHIFHGDSDGGDTPPQVWLVPERAAPELDILWQNAQPAP</sequence>
<evidence type="ECO:0000313" key="2">
    <source>
        <dbReference type="Proteomes" id="UP000194020"/>
    </source>
</evidence>
<name>A0A1X3RPW2_9GAMM</name>
<gene>
    <name evidence="1" type="ORF">AU511_14110</name>
</gene>
<dbReference type="InterPro" id="IPR049457">
    <property type="entry name" value="Emfourin"/>
</dbReference>
<reference evidence="1 2" key="1">
    <citation type="submission" date="2016-02" db="EMBL/GenBank/DDBJ databases">
        <title>Species-wide whole genome sequencing reveals diversity, host range in Lonsdalea quercina.</title>
        <authorList>
            <person name="Li Y."/>
        </authorList>
    </citation>
    <scope>NUCLEOTIDE SEQUENCE [LARGE SCALE GENOMIC DNA]</scope>
    <source>
        <strain evidence="1 2">LMG 26264</strain>
    </source>
</reference>
<organism evidence="1 2">
    <name type="scientific">Lonsdalea iberica</name>
    <dbReference type="NCBI Taxonomy" id="1082703"/>
    <lineage>
        <taxon>Bacteria</taxon>
        <taxon>Pseudomonadati</taxon>
        <taxon>Pseudomonadota</taxon>
        <taxon>Gammaproteobacteria</taxon>
        <taxon>Enterobacterales</taxon>
        <taxon>Pectobacteriaceae</taxon>
        <taxon>Lonsdalea</taxon>
    </lineage>
</organism>
<dbReference type="Pfam" id="PF20242">
    <property type="entry name" value="Emfourin"/>
    <property type="match status" value="1"/>
</dbReference>
<proteinExistence type="predicted"/>